<name>A0ABP8RLS0_9PSEU</name>
<dbReference type="InterPro" id="IPR011701">
    <property type="entry name" value="MFS"/>
</dbReference>
<feature type="transmembrane region" description="Helical" evidence="7">
    <location>
        <begin position="175"/>
        <end position="196"/>
    </location>
</feature>
<evidence type="ECO:0000256" key="6">
    <source>
        <dbReference type="ARBA" id="ARBA00023136"/>
    </source>
</evidence>
<gene>
    <name evidence="9" type="ORF">GCM10023175_15730</name>
</gene>
<feature type="domain" description="Major facilitator superfamily (MFS) profile" evidence="8">
    <location>
        <begin position="23"/>
        <end position="471"/>
    </location>
</feature>
<feature type="transmembrane region" description="Helical" evidence="7">
    <location>
        <begin position="275"/>
        <end position="295"/>
    </location>
</feature>
<evidence type="ECO:0000256" key="7">
    <source>
        <dbReference type="SAM" id="Phobius"/>
    </source>
</evidence>
<feature type="transmembrane region" description="Helical" evidence="7">
    <location>
        <begin position="237"/>
        <end position="255"/>
    </location>
</feature>
<feature type="transmembrane region" description="Helical" evidence="7">
    <location>
        <begin position="89"/>
        <end position="108"/>
    </location>
</feature>
<dbReference type="Gene3D" id="1.20.1250.20">
    <property type="entry name" value="MFS general substrate transporter like domains"/>
    <property type="match status" value="1"/>
</dbReference>
<feature type="transmembrane region" description="Helical" evidence="7">
    <location>
        <begin position="22"/>
        <end position="45"/>
    </location>
</feature>
<feature type="transmembrane region" description="Helical" evidence="7">
    <location>
        <begin position="208"/>
        <end position="225"/>
    </location>
</feature>
<keyword evidence="3" id="KW-1003">Cell membrane</keyword>
<feature type="transmembrane region" description="Helical" evidence="7">
    <location>
        <begin position="414"/>
        <end position="433"/>
    </location>
</feature>
<feature type="transmembrane region" description="Helical" evidence="7">
    <location>
        <begin position="341"/>
        <end position="362"/>
    </location>
</feature>
<reference evidence="10" key="1">
    <citation type="journal article" date="2019" name="Int. J. Syst. Evol. Microbiol.">
        <title>The Global Catalogue of Microorganisms (GCM) 10K type strain sequencing project: providing services to taxonomists for standard genome sequencing and annotation.</title>
        <authorList>
            <consortium name="The Broad Institute Genomics Platform"/>
            <consortium name="The Broad Institute Genome Sequencing Center for Infectious Disease"/>
            <person name="Wu L."/>
            <person name="Ma J."/>
        </authorList>
    </citation>
    <scope>NUCLEOTIDE SEQUENCE [LARGE SCALE GENOMIC DNA]</scope>
    <source>
        <strain evidence="10">JCM 17906</strain>
    </source>
</reference>
<evidence type="ECO:0000256" key="1">
    <source>
        <dbReference type="ARBA" id="ARBA00004651"/>
    </source>
</evidence>
<proteinExistence type="predicted"/>
<comment type="subcellular location">
    <subcellularLocation>
        <location evidence="1">Cell membrane</location>
        <topology evidence="1">Multi-pass membrane protein</topology>
    </subcellularLocation>
</comment>
<dbReference type="EMBL" id="BAABGT010000024">
    <property type="protein sequence ID" value="GAA4541595.1"/>
    <property type="molecule type" value="Genomic_DNA"/>
</dbReference>
<keyword evidence="10" id="KW-1185">Reference proteome</keyword>
<dbReference type="InterPro" id="IPR036259">
    <property type="entry name" value="MFS_trans_sf"/>
</dbReference>
<evidence type="ECO:0000256" key="5">
    <source>
        <dbReference type="ARBA" id="ARBA00022989"/>
    </source>
</evidence>
<dbReference type="PANTHER" id="PTHR42718:SF46">
    <property type="entry name" value="BLR6921 PROTEIN"/>
    <property type="match status" value="1"/>
</dbReference>
<comment type="caution">
    <text evidence="9">The sequence shown here is derived from an EMBL/GenBank/DDBJ whole genome shotgun (WGS) entry which is preliminary data.</text>
</comment>
<evidence type="ECO:0000256" key="3">
    <source>
        <dbReference type="ARBA" id="ARBA00022475"/>
    </source>
</evidence>
<dbReference type="SUPFAM" id="SSF103473">
    <property type="entry name" value="MFS general substrate transporter"/>
    <property type="match status" value="1"/>
</dbReference>
<dbReference type="RefSeq" id="WP_345414230.1">
    <property type="nucleotide sequence ID" value="NZ_BAABGT010000024.1"/>
</dbReference>
<sequence>MSVTLPGTTTLPEAPTRRPGRALVTVLATAGIVVATQQTLVIPLVPQLPALLGVSAADASWAVTATLLAGAVATPTVGRLADMFGKRRMLMLCLAMVTIGSTVAALSTGLGGLIVGRALQGLGVGVIPLGISLMRDHLPLSRLPGATASMSASLGVGGAFGLPLAALIIEHVSWHAVFWVSAGLAVIVAGLVLRFVPESPAPGGRFDLVGAVVLAAALLALLLGLTKAGSWGWTDPLTLGLFGTAAVLLPAWAVWELRSAHPLVDLRISRRRQVLLTNSASLVFGFGMLTSSLVFPQLVQLPAASGYGFGRSILVAGLVQAPGGLAMMAMSPVSARLTGRFGARVTLMAGAATVALGYAFGATLHSEIWHVLVAVLVVTSGIGLAYGAIPSLIMAAVPLGQTAAANSFNNLSRAIGTSTASAAVGVILAQLTMTTGGHTYPAESAFTIALALGALGAAGALAIAFFLPRHRAAGARARSVVLQHR</sequence>
<keyword evidence="6 7" id="KW-0472">Membrane</keyword>
<keyword evidence="4 7" id="KW-0812">Transmembrane</keyword>
<keyword evidence="5 7" id="KW-1133">Transmembrane helix</keyword>
<evidence type="ECO:0000256" key="4">
    <source>
        <dbReference type="ARBA" id="ARBA00022692"/>
    </source>
</evidence>
<dbReference type="CDD" id="cd17504">
    <property type="entry name" value="MFS_MMR_MDR_like"/>
    <property type="match status" value="1"/>
</dbReference>
<accession>A0ABP8RLS0</accession>
<dbReference type="PANTHER" id="PTHR42718">
    <property type="entry name" value="MAJOR FACILITATOR SUPERFAMILY MULTIDRUG TRANSPORTER MFSC"/>
    <property type="match status" value="1"/>
</dbReference>
<keyword evidence="2" id="KW-0813">Transport</keyword>
<dbReference type="InterPro" id="IPR020846">
    <property type="entry name" value="MFS_dom"/>
</dbReference>
<evidence type="ECO:0000313" key="10">
    <source>
        <dbReference type="Proteomes" id="UP001501598"/>
    </source>
</evidence>
<organism evidence="9 10">
    <name type="scientific">Pseudonocardia xishanensis</name>
    <dbReference type="NCBI Taxonomy" id="630995"/>
    <lineage>
        <taxon>Bacteria</taxon>
        <taxon>Bacillati</taxon>
        <taxon>Actinomycetota</taxon>
        <taxon>Actinomycetes</taxon>
        <taxon>Pseudonocardiales</taxon>
        <taxon>Pseudonocardiaceae</taxon>
        <taxon>Pseudonocardia</taxon>
    </lineage>
</organism>
<feature type="transmembrane region" description="Helical" evidence="7">
    <location>
        <begin position="368"/>
        <end position="393"/>
    </location>
</feature>
<feature type="transmembrane region" description="Helical" evidence="7">
    <location>
        <begin position="307"/>
        <end position="329"/>
    </location>
</feature>
<feature type="transmembrane region" description="Helical" evidence="7">
    <location>
        <begin position="114"/>
        <end position="134"/>
    </location>
</feature>
<evidence type="ECO:0000256" key="2">
    <source>
        <dbReference type="ARBA" id="ARBA00022448"/>
    </source>
</evidence>
<evidence type="ECO:0000313" key="9">
    <source>
        <dbReference type="EMBL" id="GAA4541595.1"/>
    </source>
</evidence>
<dbReference type="Gene3D" id="1.20.1720.10">
    <property type="entry name" value="Multidrug resistance protein D"/>
    <property type="match status" value="1"/>
</dbReference>
<protein>
    <submittedName>
        <fullName evidence="9">MFS transporter</fullName>
    </submittedName>
</protein>
<dbReference type="Proteomes" id="UP001501598">
    <property type="component" value="Unassembled WGS sequence"/>
</dbReference>
<feature type="transmembrane region" description="Helical" evidence="7">
    <location>
        <begin position="51"/>
        <end position="77"/>
    </location>
</feature>
<dbReference type="Pfam" id="PF07690">
    <property type="entry name" value="MFS_1"/>
    <property type="match status" value="1"/>
</dbReference>
<feature type="transmembrane region" description="Helical" evidence="7">
    <location>
        <begin position="146"/>
        <end position="169"/>
    </location>
</feature>
<dbReference type="PROSITE" id="PS50850">
    <property type="entry name" value="MFS"/>
    <property type="match status" value="1"/>
</dbReference>
<feature type="transmembrane region" description="Helical" evidence="7">
    <location>
        <begin position="445"/>
        <end position="467"/>
    </location>
</feature>
<evidence type="ECO:0000259" key="8">
    <source>
        <dbReference type="PROSITE" id="PS50850"/>
    </source>
</evidence>